<feature type="signal peptide" evidence="1">
    <location>
        <begin position="1"/>
        <end position="24"/>
    </location>
</feature>
<keyword evidence="1" id="KW-0732">Signal</keyword>
<dbReference type="AlphaFoldDB" id="A0A9D9DJL7"/>
<evidence type="ECO:0000313" key="3">
    <source>
        <dbReference type="Proteomes" id="UP000823635"/>
    </source>
</evidence>
<sequence>MQIKRFTVFLFAAAFLATAVSAGAQYYMTGSAKAGIKWREMEGSHYRLIYPEKIDSLARRYMWLLESTHGQVMYGLRDEAERKGSFRMNVVLHPYTTRSNGTVVWAPKRMELYTRPMADALYPEPWERQLALHESRHVGQIAPFTKGVFRPLSYIFGEQITGLGVGVYMRRWFLEGDAVVAETELSGSGRGRSASFLEYHRAAAISGDTRSFEHWYFGSNKYYTPDVYPFGYMIVSAGRILSGDYNFSGKLLNGISSEFYNPDVVNRNFRKLTGYSRRHLFYKGFDYYADYWKKEWKSRGKFSEYVLLAGSGNKYYTEYRSPLVVGKDSVVCVRYSYDNPRVLVLVTASGGERVLHAFSSSASNLAANGDDILWTETVPDSRWEMGSVQRLMAYGLKSGKIRALSGKESYYNPATAPGTDTVAVVEYPEEGGSNLVFLNGKNYGKYGFAEAPEHGQITAAAYAAGKWYATVITEGGVGIFSLHGGKWTREIAEQNASLSDLRSYGDTLVFVSDIDGVNNIYIYDVKNRCLDRVTNSEFGAVDPYIYDGEAYYSSLGLNGRALVKSSLLNNNDNGLTVTFSNGSIKSDYKYEPAEILAEQAKKTFKTSNVPSDYNVSLAQYESKRYRKGAHLFNFHSWMPFYMNVDKIRNSNFDHNYEILSLGATLYSQNLLGTSLAMLGYSYRNGHHAAHASFEYSGWYPVFRVSFDYNEENRYRYSFRQTQGGYSINAEKTDKSLADLTVTAYIPLLFNSRGWYRGMTPQIHYQYSNDDFFSLSRQKYINRQQLVYGVNYYQMRETATGAVFPKWGFGLEAMGLSPLSGNSDFSSVGEFYGYIYLPGIMACHGIKLSAGYQFHDVKDRVFYSDNLLDMPRGYTSDFYGENYCLFTADYAIPFNLRGLNLGWLAYIKQIRLIPFADIGLVKTSGTGHVCHSSAGCDLVFNTNLFRLGSAVDIGVRYARRLNSGGNYFGMLFNVAIF</sequence>
<comment type="caution">
    <text evidence="2">The sequence shown here is derived from an EMBL/GenBank/DDBJ whole genome shotgun (WGS) entry which is preliminary data.</text>
</comment>
<dbReference type="Proteomes" id="UP000823635">
    <property type="component" value="Unassembled WGS sequence"/>
</dbReference>
<evidence type="ECO:0000256" key="1">
    <source>
        <dbReference type="SAM" id="SignalP"/>
    </source>
</evidence>
<protein>
    <submittedName>
        <fullName evidence="2">Uncharacterized protein</fullName>
    </submittedName>
</protein>
<reference evidence="2" key="1">
    <citation type="submission" date="2020-10" db="EMBL/GenBank/DDBJ databases">
        <authorList>
            <person name="Gilroy R."/>
        </authorList>
    </citation>
    <scope>NUCLEOTIDE SEQUENCE</scope>
    <source>
        <strain evidence="2">15467</strain>
    </source>
</reference>
<proteinExistence type="predicted"/>
<dbReference type="EMBL" id="JADINB010000092">
    <property type="protein sequence ID" value="MBO8429122.1"/>
    <property type="molecule type" value="Genomic_DNA"/>
</dbReference>
<reference evidence="2" key="2">
    <citation type="journal article" date="2021" name="PeerJ">
        <title>Extensive microbial diversity within the chicken gut microbiome revealed by metagenomics and culture.</title>
        <authorList>
            <person name="Gilroy R."/>
            <person name="Ravi A."/>
            <person name="Getino M."/>
            <person name="Pursley I."/>
            <person name="Horton D.L."/>
            <person name="Alikhan N.F."/>
            <person name="Baker D."/>
            <person name="Gharbi K."/>
            <person name="Hall N."/>
            <person name="Watson M."/>
            <person name="Adriaenssens E.M."/>
            <person name="Foster-Nyarko E."/>
            <person name="Jarju S."/>
            <person name="Secka A."/>
            <person name="Antonio M."/>
            <person name="Oren A."/>
            <person name="Chaudhuri R.R."/>
            <person name="La Ragione R."/>
            <person name="Hildebrand F."/>
            <person name="Pallen M.J."/>
        </authorList>
    </citation>
    <scope>NUCLEOTIDE SEQUENCE</scope>
    <source>
        <strain evidence="2">15467</strain>
    </source>
</reference>
<organism evidence="2 3">
    <name type="scientific">Candidatus Egerieousia excrementavium</name>
    <dbReference type="NCBI Taxonomy" id="2840778"/>
    <lineage>
        <taxon>Bacteria</taxon>
        <taxon>Pseudomonadati</taxon>
        <taxon>Bacteroidota</taxon>
        <taxon>Bacteroidia</taxon>
        <taxon>Bacteroidales</taxon>
        <taxon>Candidatus Egerieousia</taxon>
    </lineage>
</organism>
<name>A0A9D9DJL7_9BACT</name>
<gene>
    <name evidence="2" type="ORF">IAC68_04215</name>
</gene>
<feature type="chain" id="PRO_5039506614" evidence="1">
    <location>
        <begin position="25"/>
        <end position="976"/>
    </location>
</feature>
<dbReference type="Gene3D" id="2.120.10.60">
    <property type="entry name" value="Tricorn protease N-terminal domain"/>
    <property type="match status" value="1"/>
</dbReference>
<evidence type="ECO:0000313" key="2">
    <source>
        <dbReference type="EMBL" id="MBO8429122.1"/>
    </source>
</evidence>
<accession>A0A9D9DJL7</accession>
<dbReference type="SUPFAM" id="SSF82171">
    <property type="entry name" value="DPP6 N-terminal domain-like"/>
    <property type="match status" value="1"/>
</dbReference>